<keyword evidence="6" id="KW-1185">Reference proteome</keyword>
<feature type="binding site" evidence="3">
    <location>
        <position position="66"/>
    </location>
    <ligand>
        <name>Fe cation</name>
        <dbReference type="ChEBI" id="CHEBI:24875"/>
    </ligand>
</feature>
<dbReference type="GO" id="GO:0006879">
    <property type="term" value="P:intracellular iron ion homeostasis"/>
    <property type="evidence" value="ECO:0007669"/>
    <property type="project" value="UniProtKB-KW"/>
</dbReference>
<feature type="binding site" evidence="3">
    <location>
        <position position="30"/>
    </location>
    <ligand>
        <name>Fe cation</name>
        <dbReference type="ChEBI" id="CHEBI:24875"/>
    </ligand>
</feature>
<feature type="binding site" evidence="3">
    <location>
        <position position="115"/>
    </location>
    <ligand>
        <name>Fe cation</name>
        <dbReference type="ChEBI" id="CHEBI:24875"/>
    </ligand>
</feature>
<dbReference type="PANTHER" id="PTHR30295:SF1">
    <property type="entry name" value="DNA PROTECTION DURING STARVATION PROTEIN"/>
    <property type="match status" value="1"/>
</dbReference>
<dbReference type="OrthoDB" id="9800505at2"/>
<dbReference type="RefSeq" id="WP_012414963.1">
    <property type="nucleotide sequence ID" value="NC_010644.1"/>
</dbReference>
<name>B2KCV2_ELUMP</name>
<reference evidence="5 6" key="1">
    <citation type="journal article" date="2009" name="Appl. Environ. Microbiol.">
        <title>Genomic analysis of 'Elusimicrobium minutum,' the first cultivated representative of the phylum 'Elusimicrobia' (formerly termite group 1).</title>
        <authorList>
            <person name="Herlemann D.P.R."/>
            <person name="Geissinger O."/>
            <person name="Ikeda-Ohtsubo W."/>
            <person name="Kunin V."/>
            <person name="Sun H."/>
            <person name="Lapidus A."/>
            <person name="Hugenholtz P."/>
            <person name="Brune A."/>
        </authorList>
    </citation>
    <scope>NUCLEOTIDE SEQUENCE [LARGE SCALE GENOMIC DNA]</scope>
    <source>
        <strain evidence="5 6">Pei191</strain>
    </source>
</reference>
<dbReference type="PANTHER" id="PTHR30295">
    <property type="entry name" value="BACTERIOFERRITIN"/>
    <property type="match status" value="1"/>
</dbReference>
<accession>B2KCV2</accession>
<keyword evidence="1" id="KW-0409">Iron storage</keyword>
<dbReference type="InterPro" id="IPR008331">
    <property type="entry name" value="Ferritin_DPS_dom"/>
</dbReference>
<evidence type="ECO:0000256" key="2">
    <source>
        <dbReference type="ARBA" id="ARBA00023004"/>
    </source>
</evidence>
<protein>
    <submittedName>
        <fullName evidence="5">Ferritin family protein</fullName>
    </submittedName>
</protein>
<dbReference type="PIRSF" id="PIRSF018063">
    <property type="entry name" value="Ferrtn_UCP018063"/>
    <property type="match status" value="1"/>
</dbReference>
<keyword evidence="3" id="KW-0479">Metal-binding</keyword>
<dbReference type="InterPro" id="IPR009078">
    <property type="entry name" value="Ferritin-like_SF"/>
</dbReference>
<dbReference type="InterPro" id="IPR014490">
    <property type="entry name" value="Dps-like"/>
</dbReference>
<evidence type="ECO:0000256" key="3">
    <source>
        <dbReference type="PIRSR" id="PIRSR018063-50"/>
    </source>
</evidence>
<dbReference type="PROSITE" id="PS50905">
    <property type="entry name" value="FERRITIN_LIKE"/>
    <property type="match status" value="1"/>
</dbReference>
<evidence type="ECO:0000256" key="1">
    <source>
        <dbReference type="ARBA" id="ARBA00022434"/>
    </source>
</evidence>
<dbReference type="InterPro" id="IPR012347">
    <property type="entry name" value="Ferritin-like"/>
</dbReference>
<evidence type="ECO:0000313" key="5">
    <source>
        <dbReference type="EMBL" id="ACC98348.1"/>
    </source>
</evidence>
<dbReference type="HOGENOM" id="CLU_104506_4_0_0"/>
<keyword evidence="2 3" id="KW-0408">Iron</keyword>
<dbReference type="GO" id="GO:0004322">
    <property type="term" value="F:ferroxidase activity"/>
    <property type="evidence" value="ECO:0007669"/>
    <property type="project" value="TreeGrafter"/>
</dbReference>
<dbReference type="GO" id="GO:0020037">
    <property type="term" value="F:heme binding"/>
    <property type="evidence" value="ECO:0007669"/>
    <property type="project" value="TreeGrafter"/>
</dbReference>
<feature type="domain" description="Ferritin-like diiron" evidence="4">
    <location>
        <begin position="13"/>
        <end position="165"/>
    </location>
</feature>
<evidence type="ECO:0000259" key="4">
    <source>
        <dbReference type="PROSITE" id="PS50905"/>
    </source>
</evidence>
<proteinExistence type="predicted"/>
<evidence type="ECO:0000313" key="6">
    <source>
        <dbReference type="Proteomes" id="UP000001029"/>
    </source>
</evidence>
<dbReference type="AlphaFoldDB" id="B2KCV2"/>
<gene>
    <name evidence="5" type="ordered locus">Emin_0793</name>
</gene>
<dbReference type="CDD" id="cd01052">
    <property type="entry name" value="DPSL"/>
    <property type="match status" value="1"/>
</dbReference>
<sequence>MGTKDIEIVKNSGLNAEELIAKLNSAFADEWLAYYQYWVGAKVAEGLMRPDVQKELEEHAAEELDHAGRVADRIISLGGTPILEPKEWYEKTKAGYLVPSNPDTTVLLDQNIKGERAAISVYKELFDMTKSKDIITAHMARHIMEEEIEHEQDLEDLVKDISYAKKK</sequence>
<dbReference type="GO" id="GO:0005829">
    <property type="term" value="C:cytosol"/>
    <property type="evidence" value="ECO:0007669"/>
    <property type="project" value="TreeGrafter"/>
</dbReference>
<feature type="binding site" evidence="3">
    <location>
        <position position="150"/>
    </location>
    <ligand>
        <name>Fe cation</name>
        <dbReference type="ChEBI" id="CHEBI:24875"/>
    </ligand>
</feature>
<dbReference type="Proteomes" id="UP000001029">
    <property type="component" value="Chromosome"/>
</dbReference>
<feature type="binding site" evidence="3">
    <location>
        <position position="147"/>
    </location>
    <ligand>
        <name>Fe cation</name>
        <dbReference type="ChEBI" id="CHEBI:24875"/>
    </ligand>
</feature>
<dbReference type="InterPro" id="IPR033921">
    <property type="entry name" value="DPSL_diiron-bd_dom"/>
</dbReference>
<dbReference type="KEGG" id="emi:Emin_0793"/>
<dbReference type="Gene3D" id="1.20.1260.10">
    <property type="match status" value="1"/>
</dbReference>
<organism evidence="5 6">
    <name type="scientific">Elusimicrobium minutum (strain Pei191)</name>
    <dbReference type="NCBI Taxonomy" id="445932"/>
    <lineage>
        <taxon>Bacteria</taxon>
        <taxon>Pseudomonadati</taxon>
        <taxon>Elusimicrobiota</taxon>
        <taxon>Elusimicrobia</taxon>
        <taxon>Elusimicrobiales</taxon>
        <taxon>Elusimicrobiaceae</taxon>
        <taxon>Elusimicrobium</taxon>
    </lineage>
</organism>
<dbReference type="GO" id="GO:0008199">
    <property type="term" value="F:ferric iron binding"/>
    <property type="evidence" value="ECO:0007669"/>
    <property type="project" value="InterPro"/>
</dbReference>
<dbReference type="SUPFAM" id="SSF47240">
    <property type="entry name" value="Ferritin-like"/>
    <property type="match status" value="1"/>
</dbReference>
<dbReference type="EMBL" id="CP001055">
    <property type="protein sequence ID" value="ACC98348.1"/>
    <property type="molecule type" value="Genomic_DNA"/>
</dbReference>
<dbReference type="InterPro" id="IPR009040">
    <property type="entry name" value="Ferritin-like_diiron"/>
</dbReference>
<dbReference type="Pfam" id="PF00210">
    <property type="entry name" value="Ferritin"/>
    <property type="match status" value="1"/>
</dbReference>